<keyword evidence="4" id="KW-0479">Metal-binding</keyword>
<evidence type="ECO:0000313" key="11">
    <source>
        <dbReference type="EMBL" id="KAF2311981.1"/>
    </source>
</evidence>
<reference evidence="11 12" key="1">
    <citation type="journal article" date="2020" name="Mol. Plant">
        <title>The Chromosome-Based Rubber Tree Genome Provides New Insights into Spurge Genome Evolution and Rubber Biosynthesis.</title>
        <authorList>
            <person name="Liu J."/>
            <person name="Shi C."/>
            <person name="Shi C.C."/>
            <person name="Li W."/>
            <person name="Zhang Q.J."/>
            <person name="Zhang Y."/>
            <person name="Li K."/>
            <person name="Lu H.F."/>
            <person name="Shi C."/>
            <person name="Zhu S.T."/>
            <person name="Xiao Z.Y."/>
            <person name="Nan H."/>
            <person name="Yue Y."/>
            <person name="Zhu X.G."/>
            <person name="Wu Y."/>
            <person name="Hong X.N."/>
            <person name="Fan G.Y."/>
            <person name="Tong Y."/>
            <person name="Zhang D."/>
            <person name="Mao C.L."/>
            <person name="Liu Y.L."/>
            <person name="Hao S.J."/>
            <person name="Liu W.Q."/>
            <person name="Lv M.Q."/>
            <person name="Zhang H.B."/>
            <person name="Liu Y."/>
            <person name="Hu-Tang G.R."/>
            <person name="Wang J.P."/>
            <person name="Wang J.H."/>
            <person name="Sun Y.H."/>
            <person name="Ni S.B."/>
            <person name="Chen W.B."/>
            <person name="Zhang X.C."/>
            <person name="Jiao Y.N."/>
            <person name="Eichler E.E."/>
            <person name="Li G.H."/>
            <person name="Liu X."/>
            <person name="Gao L.Z."/>
        </authorList>
    </citation>
    <scope>NUCLEOTIDE SEQUENCE [LARGE SCALE GENOMIC DNA]</scope>
    <source>
        <strain evidence="12">cv. GT1</strain>
        <tissue evidence="11">Leaf</tissue>
    </source>
</reference>
<dbReference type="Proteomes" id="UP000467840">
    <property type="component" value="Chromosome 14"/>
</dbReference>
<evidence type="ECO:0000313" key="12">
    <source>
        <dbReference type="Proteomes" id="UP000467840"/>
    </source>
</evidence>
<evidence type="ECO:0000256" key="3">
    <source>
        <dbReference type="ARBA" id="ARBA00013081"/>
    </source>
</evidence>
<dbReference type="PANTHER" id="PTHR47992">
    <property type="entry name" value="PROTEIN PHOSPHATASE"/>
    <property type="match status" value="1"/>
</dbReference>
<organism evidence="11 12">
    <name type="scientific">Hevea brasiliensis</name>
    <name type="common">Para rubber tree</name>
    <name type="synonym">Siphonia brasiliensis</name>
    <dbReference type="NCBI Taxonomy" id="3981"/>
    <lineage>
        <taxon>Eukaryota</taxon>
        <taxon>Viridiplantae</taxon>
        <taxon>Streptophyta</taxon>
        <taxon>Embryophyta</taxon>
        <taxon>Tracheophyta</taxon>
        <taxon>Spermatophyta</taxon>
        <taxon>Magnoliopsida</taxon>
        <taxon>eudicotyledons</taxon>
        <taxon>Gunneridae</taxon>
        <taxon>Pentapetalae</taxon>
        <taxon>rosids</taxon>
        <taxon>fabids</taxon>
        <taxon>Malpighiales</taxon>
        <taxon>Euphorbiaceae</taxon>
        <taxon>Crotonoideae</taxon>
        <taxon>Micrandreae</taxon>
        <taxon>Hevea</taxon>
    </lineage>
</organism>
<dbReference type="SUPFAM" id="SSF81606">
    <property type="entry name" value="PP2C-like"/>
    <property type="match status" value="1"/>
</dbReference>
<dbReference type="Pfam" id="PF00481">
    <property type="entry name" value="PP2C"/>
    <property type="match status" value="1"/>
</dbReference>
<dbReference type="SMART" id="SM00332">
    <property type="entry name" value="PP2Cc"/>
    <property type="match status" value="1"/>
</dbReference>
<dbReference type="EMBL" id="JAAGAX010000006">
    <property type="protein sequence ID" value="KAF2311981.1"/>
    <property type="molecule type" value="Genomic_DNA"/>
</dbReference>
<evidence type="ECO:0000256" key="9">
    <source>
        <dbReference type="RuleBase" id="RU003465"/>
    </source>
</evidence>
<dbReference type="AlphaFoldDB" id="A0A6A6MDX6"/>
<evidence type="ECO:0000256" key="5">
    <source>
        <dbReference type="ARBA" id="ARBA00022801"/>
    </source>
</evidence>
<evidence type="ECO:0000256" key="2">
    <source>
        <dbReference type="ARBA" id="ARBA00001946"/>
    </source>
</evidence>
<sequence>MVKPCWRPRVDDDASGKVDGLVWYKDLGNHLYGKFSMAVIQANNLLEDQSQLQSGPLSSCNSGPQGTFIGVYDGHAGIEASRFISHNLFSNFKGFKIHWDAFLKRAEFNKDPPQSKYRSAEPFHKPILSSEPSILVHKLQSEDQFLIFASDGLWEHLSNQEAVKIVQNFPRRGIAKRLAKAALKEAAKKREMRSLSNSYPFTIRGGVPSPTDLHSARFSALPRTTIAKMFT</sequence>
<dbReference type="InterPro" id="IPR001932">
    <property type="entry name" value="PPM-type_phosphatase-like_dom"/>
</dbReference>
<evidence type="ECO:0000256" key="6">
    <source>
        <dbReference type="ARBA" id="ARBA00022842"/>
    </source>
</evidence>
<keyword evidence="12" id="KW-1185">Reference proteome</keyword>
<feature type="domain" description="PPM-type phosphatase" evidence="10">
    <location>
        <begin position="1"/>
        <end position="231"/>
    </location>
</feature>
<dbReference type="InterPro" id="IPR000222">
    <property type="entry name" value="PP2C_BS"/>
</dbReference>
<evidence type="ECO:0000256" key="1">
    <source>
        <dbReference type="ARBA" id="ARBA00001936"/>
    </source>
</evidence>
<keyword evidence="8" id="KW-0464">Manganese</keyword>
<keyword evidence="5 9" id="KW-0378">Hydrolase</keyword>
<comment type="similarity">
    <text evidence="9">Belongs to the PP2C family.</text>
</comment>
<keyword evidence="6" id="KW-0460">Magnesium</keyword>
<dbReference type="GO" id="GO:0004722">
    <property type="term" value="F:protein serine/threonine phosphatase activity"/>
    <property type="evidence" value="ECO:0007669"/>
    <property type="project" value="UniProtKB-EC"/>
</dbReference>
<comment type="cofactor">
    <cofactor evidence="1">
        <name>Mn(2+)</name>
        <dbReference type="ChEBI" id="CHEBI:29035"/>
    </cofactor>
</comment>
<protein>
    <recommendedName>
        <fullName evidence="3">protein-serine/threonine phosphatase</fullName>
        <ecNumber evidence="3">3.1.3.16</ecNumber>
    </recommendedName>
</protein>
<dbReference type="PROSITE" id="PS01032">
    <property type="entry name" value="PPM_1"/>
    <property type="match status" value="1"/>
</dbReference>
<keyword evidence="7 9" id="KW-0904">Protein phosphatase</keyword>
<dbReference type="Gene3D" id="3.60.40.10">
    <property type="entry name" value="PPM-type phosphatase domain"/>
    <property type="match status" value="2"/>
</dbReference>
<dbReference type="GO" id="GO:0046872">
    <property type="term" value="F:metal ion binding"/>
    <property type="evidence" value="ECO:0007669"/>
    <property type="project" value="UniProtKB-KW"/>
</dbReference>
<dbReference type="PROSITE" id="PS51746">
    <property type="entry name" value="PPM_2"/>
    <property type="match status" value="1"/>
</dbReference>
<dbReference type="InterPro" id="IPR036457">
    <property type="entry name" value="PPM-type-like_dom_sf"/>
</dbReference>
<evidence type="ECO:0000256" key="7">
    <source>
        <dbReference type="ARBA" id="ARBA00022912"/>
    </source>
</evidence>
<evidence type="ECO:0000256" key="4">
    <source>
        <dbReference type="ARBA" id="ARBA00022723"/>
    </source>
</evidence>
<dbReference type="InterPro" id="IPR015655">
    <property type="entry name" value="PP2C"/>
</dbReference>
<proteinExistence type="inferred from homology"/>
<evidence type="ECO:0000256" key="8">
    <source>
        <dbReference type="ARBA" id="ARBA00023211"/>
    </source>
</evidence>
<evidence type="ECO:0000259" key="10">
    <source>
        <dbReference type="PROSITE" id="PS51746"/>
    </source>
</evidence>
<accession>A0A6A6MDX6</accession>
<name>A0A6A6MDX6_HEVBR</name>
<dbReference type="EC" id="3.1.3.16" evidence="3"/>
<comment type="cofactor">
    <cofactor evidence="2">
        <name>Mg(2+)</name>
        <dbReference type="ChEBI" id="CHEBI:18420"/>
    </cofactor>
</comment>
<gene>
    <name evidence="11" type="ORF">GH714_027655</name>
</gene>
<comment type="caution">
    <text evidence="11">The sequence shown here is derived from an EMBL/GenBank/DDBJ whole genome shotgun (WGS) entry which is preliminary data.</text>
</comment>